<protein>
    <submittedName>
        <fullName evidence="2 4">Uncharacterized protein</fullName>
    </submittedName>
</protein>
<evidence type="ECO:0000256" key="1">
    <source>
        <dbReference type="SAM" id="MobiDB-lite"/>
    </source>
</evidence>
<dbReference type="EMBL" id="UZAN01047626">
    <property type="protein sequence ID" value="VDP85605.1"/>
    <property type="molecule type" value="Genomic_DNA"/>
</dbReference>
<sequence length="69" mass="7358">MEVPWPEALEDGDKQMYLEEFEDVAELAGSYDGHPSASQGPSVGGVGCGAKRPGEDGVGPHERRPDRGF</sequence>
<feature type="compositionally biased region" description="Basic and acidic residues" evidence="1">
    <location>
        <begin position="52"/>
        <end position="69"/>
    </location>
</feature>
<evidence type="ECO:0000313" key="4">
    <source>
        <dbReference type="WBParaSite" id="ECPE_0000960201-mRNA-1"/>
    </source>
</evidence>
<dbReference type="Proteomes" id="UP000272942">
    <property type="component" value="Unassembled WGS sequence"/>
</dbReference>
<accession>A0A183ARI7</accession>
<name>A0A183ARI7_9TREM</name>
<reference evidence="2 3" key="2">
    <citation type="submission" date="2018-11" db="EMBL/GenBank/DDBJ databases">
        <authorList>
            <consortium name="Pathogen Informatics"/>
        </authorList>
    </citation>
    <scope>NUCLEOTIDE SEQUENCE [LARGE SCALE GENOMIC DNA]</scope>
    <source>
        <strain evidence="2 3">Egypt</strain>
    </source>
</reference>
<proteinExistence type="predicted"/>
<organism evidence="4">
    <name type="scientific">Echinostoma caproni</name>
    <dbReference type="NCBI Taxonomy" id="27848"/>
    <lineage>
        <taxon>Eukaryota</taxon>
        <taxon>Metazoa</taxon>
        <taxon>Spiralia</taxon>
        <taxon>Lophotrochozoa</taxon>
        <taxon>Platyhelminthes</taxon>
        <taxon>Trematoda</taxon>
        <taxon>Digenea</taxon>
        <taxon>Plagiorchiida</taxon>
        <taxon>Echinostomata</taxon>
        <taxon>Echinostomatoidea</taxon>
        <taxon>Echinostomatidae</taxon>
        <taxon>Echinostoma</taxon>
    </lineage>
</organism>
<dbReference type="AlphaFoldDB" id="A0A183ARI7"/>
<gene>
    <name evidence="2" type="ORF">ECPE_LOCUS9572</name>
</gene>
<keyword evidence="3" id="KW-1185">Reference proteome</keyword>
<evidence type="ECO:0000313" key="3">
    <source>
        <dbReference type="Proteomes" id="UP000272942"/>
    </source>
</evidence>
<evidence type="ECO:0000313" key="2">
    <source>
        <dbReference type="EMBL" id="VDP85605.1"/>
    </source>
</evidence>
<feature type="region of interest" description="Disordered" evidence="1">
    <location>
        <begin position="29"/>
        <end position="69"/>
    </location>
</feature>
<reference evidence="4" key="1">
    <citation type="submission" date="2016-06" db="UniProtKB">
        <authorList>
            <consortium name="WormBaseParasite"/>
        </authorList>
    </citation>
    <scope>IDENTIFICATION</scope>
</reference>
<dbReference type="WBParaSite" id="ECPE_0000960201-mRNA-1">
    <property type="protein sequence ID" value="ECPE_0000960201-mRNA-1"/>
    <property type="gene ID" value="ECPE_0000960201"/>
</dbReference>